<dbReference type="RefSeq" id="WP_189052359.1">
    <property type="nucleotide sequence ID" value="NZ_BMJQ01000030.1"/>
</dbReference>
<reference evidence="7" key="2">
    <citation type="submission" date="2020-09" db="EMBL/GenBank/DDBJ databases">
        <authorList>
            <person name="Sun Q."/>
            <person name="Zhou Y."/>
        </authorList>
    </citation>
    <scope>NUCLEOTIDE SEQUENCE</scope>
    <source>
        <strain evidence="7">CGMCC 1.15725</strain>
    </source>
</reference>
<dbReference type="Pfam" id="PF02771">
    <property type="entry name" value="Acyl-CoA_dh_N"/>
    <property type="match status" value="1"/>
</dbReference>
<protein>
    <submittedName>
        <fullName evidence="7">Acyl-CoA dehydrogenase</fullName>
    </submittedName>
</protein>
<sequence length="365" mass="39274">MELNLLAGEKRYLTDLKEAATKTLRPFRFQVETERRIPEAVTEELARLALPGANGFSEALDDAPTASAFCLAAEALGWGEPSIAYSWLVSRQVAWVISEAGSPEQKAKWLSRFAGDPLFPASLYLQEGRGAPPSELETTVLEKGDSFRVDGFKSPVFNPTTAEVSVVVGRDASGKLRAVLMEDRGDRVLFSGLQERRLALSGCSVALEAQIEGLEVPAENVLPGDVSRAISVCRLSHAALCLGIAGAATRYAGEWARTRVAFGKPIIGHQGVSFPLADLVMAADALRLSIQDLLLGDLPADELERQTNHIVAEANQVVQDAGREGVQTMGVHGIISDHPASHWYKAAAVVASVDYDPLTSRLKFV</sequence>
<feature type="domain" description="Acyl-CoA dehydrogenase/oxidase C-terminal" evidence="5">
    <location>
        <begin position="228"/>
        <end position="349"/>
    </location>
</feature>
<evidence type="ECO:0000259" key="5">
    <source>
        <dbReference type="Pfam" id="PF00441"/>
    </source>
</evidence>
<dbReference type="Gene3D" id="1.20.140.10">
    <property type="entry name" value="Butyryl-CoA Dehydrogenase, subunit A, domain 3"/>
    <property type="match status" value="1"/>
</dbReference>
<comment type="caution">
    <text evidence="7">The sequence shown here is derived from an EMBL/GenBank/DDBJ whole genome shotgun (WGS) entry which is preliminary data.</text>
</comment>
<organism evidence="7 8">
    <name type="scientific">Aliidongia dinghuensis</name>
    <dbReference type="NCBI Taxonomy" id="1867774"/>
    <lineage>
        <taxon>Bacteria</taxon>
        <taxon>Pseudomonadati</taxon>
        <taxon>Pseudomonadota</taxon>
        <taxon>Alphaproteobacteria</taxon>
        <taxon>Rhodospirillales</taxon>
        <taxon>Dongiaceae</taxon>
        <taxon>Aliidongia</taxon>
    </lineage>
</organism>
<accession>A0A8J2Z1H9</accession>
<feature type="domain" description="Acyl-CoA dehydrogenase/oxidase N-terminal" evidence="6">
    <location>
        <begin position="16"/>
        <end position="114"/>
    </location>
</feature>
<dbReference type="Pfam" id="PF00441">
    <property type="entry name" value="Acyl-CoA_dh_1"/>
    <property type="match status" value="1"/>
</dbReference>
<evidence type="ECO:0000256" key="1">
    <source>
        <dbReference type="ARBA" id="ARBA00001974"/>
    </source>
</evidence>
<evidence type="ECO:0000313" key="8">
    <source>
        <dbReference type="Proteomes" id="UP000646365"/>
    </source>
</evidence>
<dbReference type="PANTHER" id="PTHR43884:SF12">
    <property type="entry name" value="ISOVALERYL-COA DEHYDROGENASE, MITOCHONDRIAL-RELATED"/>
    <property type="match status" value="1"/>
</dbReference>
<reference evidence="7" key="1">
    <citation type="journal article" date="2014" name="Int. J. Syst. Evol. Microbiol.">
        <title>Complete genome sequence of Corynebacterium casei LMG S-19264T (=DSM 44701T), isolated from a smear-ripened cheese.</title>
        <authorList>
            <consortium name="US DOE Joint Genome Institute (JGI-PGF)"/>
            <person name="Walter F."/>
            <person name="Albersmeier A."/>
            <person name="Kalinowski J."/>
            <person name="Ruckert C."/>
        </authorList>
    </citation>
    <scope>NUCLEOTIDE SEQUENCE</scope>
    <source>
        <strain evidence="7">CGMCC 1.15725</strain>
    </source>
</reference>
<dbReference type="InterPro" id="IPR009100">
    <property type="entry name" value="AcylCoA_DH/oxidase_NM_dom_sf"/>
</dbReference>
<comment type="cofactor">
    <cofactor evidence="1">
        <name>FAD</name>
        <dbReference type="ChEBI" id="CHEBI:57692"/>
    </cofactor>
</comment>
<evidence type="ECO:0000256" key="3">
    <source>
        <dbReference type="ARBA" id="ARBA00022630"/>
    </source>
</evidence>
<evidence type="ECO:0000256" key="4">
    <source>
        <dbReference type="ARBA" id="ARBA00022827"/>
    </source>
</evidence>
<evidence type="ECO:0000259" key="6">
    <source>
        <dbReference type="Pfam" id="PF02771"/>
    </source>
</evidence>
<dbReference type="EMBL" id="BMJQ01000030">
    <property type="protein sequence ID" value="GGF49456.1"/>
    <property type="molecule type" value="Genomic_DNA"/>
</dbReference>
<dbReference type="CDD" id="cd00567">
    <property type="entry name" value="ACAD"/>
    <property type="match status" value="1"/>
</dbReference>
<dbReference type="GO" id="GO:0003995">
    <property type="term" value="F:acyl-CoA dehydrogenase activity"/>
    <property type="evidence" value="ECO:0007669"/>
    <property type="project" value="TreeGrafter"/>
</dbReference>
<dbReference type="GO" id="GO:0050660">
    <property type="term" value="F:flavin adenine dinucleotide binding"/>
    <property type="evidence" value="ECO:0007669"/>
    <property type="project" value="InterPro"/>
</dbReference>
<dbReference type="InterPro" id="IPR009075">
    <property type="entry name" value="AcylCo_DH/oxidase_C"/>
</dbReference>
<dbReference type="AlphaFoldDB" id="A0A8J2Z1H9"/>
<proteinExistence type="inferred from homology"/>
<dbReference type="Proteomes" id="UP000646365">
    <property type="component" value="Unassembled WGS sequence"/>
</dbReference>
<comment type="similarity">
    <text evidence="2">Belongs to the acyl-CoA dehydrogenase family.</text>
</comment>
<dbReference type="InterPro" id="IPR037069">
    <property type="entry name" value="AcylCoA_DH/ox_N_sf"/>
</dbReference>
<dbReference type="SUPFAM" id="SSF56645">
    <property type="entry name" value="Acyl-CoA dehydrogenase NM domain-like"/>
    <property type="match status" value="1"/>
</dbReference>
<keyword evidence="3" id="KW-0285">Flavoprotein</keyword>
<keyword evidence="4" id="KW-0274">FAD</keyword>
<keyword evidence="8" id="KW-1185">Reference proteome</keyword>
<name>A0A8J2Z1H9_9PROT</name>
<dbReference type="InterPro" id="IPR013786">
    <property type="entry name" value="AcylCoA_DH/ox_N"/>
</dbReference>
<evidence type="ECO:0000313" key="7">
    <source>
        <dbReference type="EMBL" id="GGF49456.1"/>
    </source>
</evidence>
<dbReference type="Gene3D" id="1.10.540.10">
    <property type="entry name" value="Acyl-CoA dehydrogenase/oxidase, N-terminal domain"/>
    <property type="match status" value="1"/>
</dbReference>
<dbReference type="Gene3D" id="2.40.110.10">
    <property type="entry name" value="Butyryl-CoA Dehydrogenase, subunit A, domain 2"/>
    <property type="match status" value="1"/>
</dbReference>
<dbReference type="InterPro" id="IPR036250">
    <property type="entry name" value="AcylCo_DH-like_C"/>
</dbReference>
<dbReference type="PANTHER" id="PTHR43884">
    <property type="entry name" value="ACYL-COA DEHYDROGENASE"/>
    <property type="match status" value="1"/>
</dbReference>
<evidence type="ECO:0000256" key="2">
    <source>
        <dbReference type="ARBA" id="ARBA00009347"/>
    </source>
</evidence>
<dbReference type="SUPFAM" id="SSF47203">
    <property type="entry name" value="Acyl-CoA dehydrogenase C-terminal domain-like"/>
    <property type="match status" value="1"/>
</dbReference>
<dbReference type="InterPro" id="IPR046373">
    <property type="entry name" value="Acyl-CoA_Oxase/DH_mid-dom_sf"/>
</dbReference>
<gene>
    <name evidence="7" type="ORF">GCM10011611_64850</name>
</gene>